<gene>
    <name evidence="1" type="ORF">HWQ56_13310</name>
</gene>
<evidence type="ECO:0000313" key="2">
    <source>
        <dbReference type="Proteomes" id="UP000509568"/>
    </source>
</evidence>
<dbReference type="AlphaFoldDB" id="A0A7D5HX65"/>
<dbReference type="Proteomes" id="UP000509568">
    <property type="component" value="Chromosome"/>
</dbReference>
<evidence type="ECO:0000313" key="1">
    <source>
        <dbReference type="EMBL" id="QKZ04711.1"/>
    </source>
</evidence>
<proteinExistence type="predicted"/>
<organism evidence="1 2">
    <name type="scientific">Pseudomonas eucalypticola</name>
    <dbReference type="NCBI Taxonomy" id="2599595"/>
    <lineage>
        <taxon>Bacteria</taxon>
        <taxon>Pseudomonadati</taxon>
        <taxon>Pseudomonadota</taxon>
        <taxon>Gammaproteobacteria</taxon>
        <taxon>Pseudomonadales</taxon>
        <taxon>Pseudomonadaceae</taxon>
        <taxon>Pseudomonas</taxon>
    </lineage>
</organism>
<accession>A0A7D5HX65</accession>
<protein>
    <submittedName>
        <fullName evidence="1">Uncharacterized protein</fullName>
    </submittedName>
</protein>
<reference evidence="1 2" key="1">
    <citation type="submission" date="2020-06" db="EMBL/GenBank/DDBJ databases">
        <title>Pseudomonas eucalypticola sp. nov., an endophyte of Eucalyptus dunnii leaves with biocontrol ability of eucalyptus leaf blight.</title>
        <authorList>
            <person name="Liu Y."/>
            <person name="Song Z."/>
            <person name="Zeng H."/>
            <person name="Lu M."/>
            <person name="Wang X."/>
            <person name="Lian X."/>
            <person name="Zhang Q."/>
        </authorList>
    </citation>
    <scope>NUCLEOTIDE SEQUENCE [LARGE SCALE GENOMIC DNA]</scope>
    <source>
        <strain evidence="1 2">NP-1</strain>
    </source>
</reference>
<sequence length="162" mass="17878">MSTQSITAQANHVHWTFTNGAEYKANRMSFRHLNGNWYLQAYADINSDSRAMILLVIYAPDDRPFFGSLVLAPFTEPNNAGWMNVYEEVAPNVFDTYLTEGQANVQISPNGVSTGDFTVHVRGLDLELKGSFSITPDAPYAEFTQAPSNTHGKRSSALAQPS</sequence>
<dbReference type="RefSeq" id="WP_158157757.1">
    <property type="nucleotide sequence ID" value="NZ_CP056030.1"/>
</dbReference>
<keyword evidence="2" id="KW-1185">Reference proteome</keyword>
<dbReference type="EMBL" id="CP056030">
    <property type="protein sequence ID" value="QKZ04711.1"/>
    <property type="molecule type" value="Genomic_DNA"/>
</dbReference>
<dbReference type="KEGG" id="pez:HWQ56_13310"/>
<name>A0A7D5HX65_9PSED</name>